<dbReference type="GO" id="GO:0008934">
    <property type="term" value="F:inositol monophosphate 1-phosphatase activity"/>
    <property type="evidence" value="ECO:0007669"/>
    <property type="project" value="TreeGrafter"/>
</dbReference>
<evidence type="ECO:0008006" key="4">
    <source>
        <dbReference type="Google" id="ProtNLM"/>
    </source>
</evidence>
<organism evidence="2 3">
    <name type="scientific">Candidatus Berkelbacteria bacterium CG10_big_fil_rev_8_21_14_0_10_43_14</name>
    <dbReference type="NCBI Taxonomy" id="1974515"/>
    <lineage>
        <taxon>Bacteria</taxon>
        <taxon>Candidatus Berkelbacteria</taxon>
    </lineage>
</organism>
<feature type="binding site" evidence="1">
    <location>
        <position position="230"/>
    </location>
    <ligand>
        <name>Mg(2+)</name>
        <dbReference type="ChEBI" id="CHEBI:18420"/>
        <label>1</label>
        <note>catalytic</note>
    </ligand>
</feature>
<comment type="cofactor">
    <cofactor evidence="1">
        <name>Mg(2+)</name>
        <dbReference type="ChEBI" id="CHEBI:18420"/>
    </cofactor>
</comment>
<dbReference type="Proteomes" id="UP000231162">
    <property type="component" value="Unassembled WGS sequence"/>
</dbReference>
<dbReference type="SUPFAM" id="SSF56655">
    <property type="entry name" value="Carbohydrate phosphatase"/>
    <property type="match status" value="1"/>
</dbReference>
<protein>
    <recommendedName>
        <fullName evidence="4">3'(2'),5'-bisphosphate nucleotidase CysQ</fullName>
    </recommendedName>
</protein>
<dbReference type="PRINTS" id="PR00377">
    <property type="entry name" value="IMPHPHTASES"/>
</dbReference>
<accession>A0A2M6R7U5</accession>
<feature type="binding site" evidence="1">
    <location>
        <position position="85"/>
    </location>
    <ligand>
        <name>Mg(2+)</name>
        <dbReference type="ChEBI" id="CHEBI:18420"/>
        <label>1</label>
        <note>catalytic</note>
    </ligand>
</feature>
<comment type="caution">
    <text evidence="2">The sequence shown here is derived from an EMBL/GenBank/DDBJ whole genome shotgun (WGS) entry which is preliminary data.</text>
</comment>
<evidence type="ECO:0000256" key="1">
    <source>
        <dbReference type="PIRSR" id="PIRSR600760-2"/>
    </source>
</evidence>
<dbReference type="PANTHER" id="PTHR20854:SF4">
    <property type="entry name" value="INOSITOL-1-MONOPHOSPHATASE-RELATED"/>
    <property type="match status" value="1"/>
</dbReference>
<dbReference type="InterPro" id="IPR000760">
    <property type="entry name" value="Inositol_monophosphatase-like"/>
</dbReference>
<dbReference type="Gene3D" id="3.40.190.80">
    <property type="match status" value="1"/>
</dbReference>
<reference evidence="3" key="1">
    <citation type="submission" date="2017-09" db="EMBL/GenBank/DDBJ databases">
        <title>Depth-based differentiation of microbial function through sediment-hosted aquifers and enrichment of novel symbionts in the deep terrestrial subsurface.</title>
        <authorList>
            <person name="Probst A.J."/>
            <person name="Ladd B."/>
            <person name="Jarett J.K."/>
            <person name="Geller-Mcgrath D.E."/>
            <person name="Sieber C.M.K."/>
            <person name="Emerson J.B."/>
            <person name="Anantharaman K."/>
            <person name="Thomas B.C."/>
            <person name="Malmstrom R."/>
            <person name="Stieglmeier M."/>
            <person name="Klingl A."/>
            <person name="Woyke T."/>
            <person name="Ryan C.M."/>
            <person name="Banfield J.F."/>
        </authorList>
    </citation>
    <scope>NUCLEOTIDE SEQUENCE [LARGE SCALE GENOMIC DNA]</scope>
</reference>
<evidence type="ECO:0000313" key="2">
    <source>
        <dbReference type="EMBL" id="PIS06724.1"/>
    </source>
</evidence>
<gene>
    <name evidence="2" type="ORF">COT79_03140</name>
</gene>
<keyword evidence="1" id="KW-0460">Magnesium</keyword>
<name>A0A2M6R7U5_9BACT</name>
<keyword evidence="1" id="KW-0479">Metal-binding</keyword>
<sequence length="287" mass="32293">MEYKLNNMEKIIINTNEMIPSELAEKVFNITDEASVILRKYFQQIIDIDYKKDEFDPVTVADKESDTLIREQLHKAFPDDLILSEENDNIPENYVDRVWMVDPLNGTKSFIKGVDTFGIVIGLVENRTPTFGCVTVPAQNKVFYAEKGKGAFEKIGSGFEKIHTSTISEIKGSRLITREPSGDIRPIEEKLNQIPFIQRIEEGSGAKLCTIAKGDAESHINTNFRAGKWDIAAQQIILEEAGGIVTDLDGKPIDYQKESVNLERSFVASANKELHEKIIAELTKLQV</sequence>
<feature type="binding site" evidence="1">
    <location>
        <position position="104"/>
    </location>
    <ligand>
        <name>Mg(2+)</name>
        <dbReference type="ChEBI" id="CHEBI:18420"/>
        <label>1</label>
        <note>catalytic</note>
    </ligand>
</feature>
<dbReference type="PANTHER" id="PTHR20854">
    <property type="entry name" value="INOSITOL MONOPHOSPHATASE"/>
    <property type="match status" value="1"/>
</dbReference>
<feature type="binding site" evidence="1">
    <location>
        <position position="102"/>
    </location>
    <ligand>
        <name>Mg(2+)</name>
        <dbReference type="ChEBI" id="CHEBI:18420"/>
        <label>1</label>
        <note>catalytic</note>
    </ligand>
</feature>
<proteinExistence type="predicted"/>
<dbReference type="Pfam" id="PF00459">
    <property type="entry name" value="Inositol_P"/>
    <property type="match status" value="1"/>
</dbReference>
<dbReference type="AlphaFoldDB" id="A0A2M6R7U5"/>
<dbReference type="GO" id="GO:0006020">
    <property type="term" value="P:inositol metabolic process"/>
    <property type="evidence" value="ECO:0007669"/>
    <property type="project" value="TreeGrafter"/>
</dbReference>
<dbReference type="Gene3D" id="3.30.540.10">
    <property type="entry name" value="Fructose-1,6-Bisphosphatase, subunit A, domain 1"/>
    <property type="match status" value="1"/>
</dbReference>
<dbReference type="GO" id="GO:0007165">
    <property type="term" value="P:signal transduction"/>
    <property type="evidence" value="ECO:0007669"/>
    <property type="project" value="TreeGrafter"/>
</dbReference>
<evidence type="ECO:0000313" key="3">
    <source>
        <dbReference type="Proteomes" id="UP000231162"/>
    </source>
</evidence>
<dbReference type="CDD" id="cd01638">
    <property type="entry name" value="CysQ"/>
    <property type="match status" value="1"/>
</dbReference>
<dbReference type="EMBL" id="PEZX01000039">
    <property type="protein sequence ID" value="PIS06724.1"/>
    <property type="molecule type" value="Genomic_DNA"/>
</dbReference>
<dbReference type="GO" id="GO:0046872">
    <property type="term" value="F:metal ion binding"/>
    <property type="evidence" value="ECO:0007669"/>
    <property type="project" value="UniProtKB-KW"/>
</dbReference>